<evidence type="ECO:0000256" key="1">
    <source>
        <dbReference type="SAM" id="MobiDB-lite"/>
    </source>
</evidence>
<gene>
    <name evidence="2" type="ORF">g.50653</name>
</gene>
<sequence length="134" mass="14800">MYNAISGEKNIVLGRPFVVCGCREVVCVTRGWRLFQVAARTRVEKKKRSTAGACTRNRAARLATNVCLDGHGRARPCGRCRRGTRARTARGVDWRAARVYSSYVPPPPPPPPHAALPVRAPARSRSPDLVQKVR</sequence>
<protein>
    <submittedName>
        <fullName evidence="2">Uncharacterized protein</fullName>
    </submittedName>
</protein>
<proteinExistence type="predicted"/>
<accession>A0A2S2QZB0</accession>
<dbReference type="AlphaFoldDB" id="A0A2S2QZB0"/>
<reference evidence="2" key="1">
    <citation type="submission" date="2018-04" db="EMBL/GenBank/DDBJ databases">
        <title>Transcriptome assembly of Sipha flava.</title>
        <authorList>
            <person name="Scully E.D."/>
            <person name="Geib S.M."/>
            <person name="Palmer N.A."/>
            <person name="Koch K."/>
            <person name="Bradshaw J."/>
            <person name="Heng-Moss T."/>
            <person name="Sarath G."/>
        </authorList>
    </citation>
    <scope>NUCLEOTIDE SEQUENCE</scope>
</reference>
<name>A0A2S2QZB0_9HEMI</name>
<feature type="compositionally biased region" description="Pro residues" evidence="1">
    <location>
        <begin position="104"/>
        <end position="114"/>
    </location>
</feature>
<dbReference type="EMBL" id="GGMS01013259">
    <property type="protein sequence ID" value="MBY82462.1"/>
    <property type="molecule type" value="Transcribed_RNA"/>
</dbReference>
<evidence type="ECO:0000313" key="2">
    <source>
        <dbReference type="EMBL" id="MBY82462.1"/>
    </source>
</evidence>
<feature type="region of interest" description="Disordered" evidence="1">
    <location>
        <begin position="102"/>
        <end position="134"/>
    </location>
</feature>
<organism evidence="2">
    <name type="scientific">Sipha flava</name>
    <name type="common">yellow sugarcane aphid</name>
    <dbReference type="NCBI Taxonomy" id="143950"/>
    <lineage>
        <taxon>Eukaryota</taxon>
        <taxon>Metazoa</taxon>
        <taxon>Ecdysozoa</taxon>
        <taxon>Arthropoda</taxon>
        <taxon>Hexapoda</taxon>
        <taxon>Insecta</taxon>
        <taxon>Pterygota</taxon>
        <taxon>Neoptera</taxon>
        <taxon>Paraneoptera</taxon>
        <taxon>Hemiptera</taxon>
        <taxon>Sternorrhyncha</taxon>
        <taxon>Aphidomorpha</taxon>
        <taxon>Aphidoidea</taxon>
        <taxon>Aphididae</taxon>
        <taxon>Sipha</taxon>
    </lineage>
</organism>